<dbReference type="InterPro" id="IPR005835">
    <property type="entry name" value="NTP_transferase_dom"/>
</dbReference>
<comment type="function">
    <text evidence="9">Involved in the biosynthesis of ADP-glucose, a building block required for the elongation reactions to produce glycogen. Catalyzes the reaction between ATP and alpha-D-glucose 1-phosphate (G1P) to produce pyrophosphate and ADP-Glc.</text>
</comment>
<dbReference type="EC" id="2.7.7.27" evidence="9"/>
<dbReference type="Pfam" id="PF24894">
    <property type="entry name" value="Hexapep_GlmU"/>
    <property type="match status" value="1"/>
</dbReference>
<keyword evidence="2 9" id="KW-0321">Glycogen metabolism</keyword>
<dbReference type="Gene3D" id="3.90.550.10">
    <property type="entry name" value="Spore Coat Polysaccharide Biosynthesis Protein SpsA, Chain A"/>
    <property type="match status" value="1"/>
</dbReference>
<name>A0A1B1YEX8_THEST</name>
<gene>
    <name evidence="9" type="primary">glgC</name>
    <name evidence="12" type="ORF">CSTERTH_09895</name>
</gene>
<dbReference type="InterPro" id="IPR011004">
    <property type="entry name" value="Trimer_LpxA-like_sf"/>
</dbReference>
<protein>
    <recommendedName>
        <fullName evidence="9">Glucose-1-phosphate adenylyltransferase</fullName>
        <ecNumber evidence="9">2.7.7.27</ecNumber>
    </recommendedName>
    <alternativeName>
        <fullName evidence="9">ADP-glucose pyrophosphorylase</fullName>
        <shortName evidence="9">ADPGlc PPase</shortName>
    </alternativeName>
    <alternativeName>
        <fullName evidence="9">ADP-glucose synthase</fullName>
    </alternativeName>
</protein>
<feature type="binding site" evidence="9">
    <location>
        <position position="164"/>
    </location>
    <ligand>
        <name>alpha-D-glucose 1-phosphate</name>
        <dbReference type="ChEBI" id="CHEBI:58601"/>
    </ligand>
</feature>
<evidence type="ECO:0000256" key="6">
    <source>
        <dbReference type="ARBA" id="ARBA00022840"/>
    </source>
</evidence>
<comment type="catalytic activity">
    <reaction evidence="9">
        <text>alpha-D-glucose 1-phosphate + ATP + H(+) = ADP-alpha-D-glucose + diphosphate</text>
        <dbReference type="Rhea" id="RHEA:12120"/>
        <dbReference type="ChEBI" id="CHEBI:15378"/>
        <dbReference type="ChEBI" id="CHEBI:30616"/>
        <dbReference type="ChEBI" id="CHEBI:33019"/>
        <dbReference type="ChEBI" id="CHEBI:57498"/>
        <dbReference type="ChEBI" id="CHEBI:58601"/>
        <dbReference type="EC" id="2.7.7.27"/>
    </reaction>
</comment>
<keyword evidence="4 9" id="KW-0548">Nucleotidyltransferase</keyword>
<dbReference type="RefSeq" id="WP_015359705.1">
    <property type="nucleotide sequence ID" value="NZ_CP014672.1"/>
</dbReference>
<sequence>MRKEIIALILAGGQGSRLGILTKLTAKPAVMYGGKYRIIDFSLSNCINSGIDTVGVLTQYRPLQLTHHIGIGKPWDLDRLNGGVTILSPFTKQLKGEWYSGTADAVYQNMHYIEEQNPKYVIILSGDHVYKMNYSMMLDFHKKNNADVTISAIQVPIEEAHRYGVILATDEGKIYGFEEKPKEPKSNLVSMGVYIFNLNVLKESLIEDHHDNNSGHDFGKNVIPKLLKTGKRLWAYTFSGYWRDVGTIQSYYESNMDLVTRVPEFNLFDPNWRIYTPNPVKPAHYIGPKGYVIRSIVAEGCMIYGTVINSVIFPGVTIEENACVENCIIMSNSTVKQGSYLNCTIIGEKTVIGTGVKTGIGEYAENIFNSKIYNSKITVIGSDAVIPDNVTIGCNVVIDNQIMPGDFPFTYIPSGYALLKGDGGHV</sequence>
<dbReference type="EMBL" id="CP014672">
    <property type="protein sequence ID" value="ANW99319.1"/>
    <property type="molecule type" value="Genomic_DNA"/>
</dbReference>
<dbReference type="PANTHER" id="PTHR43523">
    <property type="entry name" value="GLUCOSE-1-PHOSPHATE ADENYLYLTRANSFERASE-RELATED"/>
    <property type="match status" value="1"/>
</dbReference>
<evidence type="ECO:0000256" key="3">
    <source>
        <dbReference type="ARBA" id="ARBA00022679"/>
    </source>
</evidence>
<accession>A0A1B1YEX8</accession>
<keyword evidence="3 9" id="KW-0808">Transferase</keyword>
<keyword evidence="7 9" id="KW-0320">Glycogen biosynthesis</keyword>
<evidence type="ECO:0000259" key="10">
    <source>
        <dbReference type="Pfam" id="PF00483"/>
    </source>
</evidence>
<feature type="binding site" evidence="9">
    <location>
        <begin position="179"/>
        <end position="180"/>
    </location>
    <ligand>
        <name>alpha-D-glucose 1-phosphate</name>
        <dbReference type="ChEBI" id="CHEBI:58601"/>
    </ligand>
</feature>
<dbReference type="CDD" id="cd02508">
    <property type="entry name" value="ADP_Glucose_PP"/>
    <property type="match status" value="1"/>
</dbReference>
<reference evidence="12 13" key="1">
    <citation type="submission" date="2016-02" db="EMBL/GenBank/DDBJ databases">
        <title>Comparison of Clostridium stercorarium subspecies using comparative genomics and transcriptomics.</title>
        <authorList>
            <person name="Schellenberg J."/>
            <person name="Thallinger G."/>
            <person name="Levin D.B."/>
            <person name="Zhang X."/>
            <person name="Alvare G."/>
            <person name="Fristensky B."/>
            <person name="Sparling R."/>
        </authorList>
    </citation>
    <scope>NUCLEOTIDE SEQUENCE [LARGE SCALE GENOMIC DNA]</scope>
    <source>
        <strain evidence="12 13">DSM 2910</strain>
    </source>
</reference>
<dbReference type="SUPFAM" id="SSF53448">
    <property type="entry name" value="Nucleotide-diphospho-sugar transferases"/>
    <property type="match status" value="1"/>
</dbReference>
<organism evidence="12 13">
    <name type="scientific">Thermoclostridium stercorarium subsp. thermolacticum DSM 2910</name>
    <dbReference type="NCBI Taxonomy" id="1121336"/>
    <lineage>
        <taxon>Bacteria</taxon>
        <taxon>Bacillati</taxon>
        <taxon>Bacillota</taxon>
        <taxon>Clostridia</taxon>
        <taxon>Eubacteriales</taxon>
        <taxon>Oscillospiraceae</taxon>
        <taxon>Thermoclostridium</taxon>
    </lineage>
</organism>
<dbReference type="NCBIfam" id="NF003670">
    <property type="entry name" value="PRK05293.1"/>
    <property type="match status" value="1"/>
</dbReference>
<dbReference type="Proteomes" id="UP000092971">
    <property type="component" value="Chromosome"/>
</dbReference>
<dbReference type="UniPathway" id="UPA00164"/>
<dbReference type="GO" id="GO:0005524">
    <property type="term" value="F:ATP binding"/>
    <property type="evidence" value="ECO:0007669"/>
    <property type="project" value="UniProtKB-KW"/>
</dbReference>
<dbReference type="CDD" id="cd04651">
    <property type="entry name" value="LbH_G1P_AT_C"/>
    <property type="match status" value="1"/>
</dbReference>
<comment type="similarity">
    <text evidence="1 9">Belongs to the bacterial/plant glucose-1-phosphate adenylyltransferase family.</text>
</comment>
<dbReference type="InterPro" id="IPR056818">
    <property type="entry name" value="GlmU/GlgC-like_hexapep"/>
</dbReference>
<feature type="site" description="Could play a key role in the communication between the regulatory and the substrate sites" evidence="9">
    <location>
        <position position="98"/>
    </location>
</feature>
<keyword evidence="8 9" id="KW-0119">Carbohydrate metabolism</keyword>
<feature type="site" description="Could play a key role in the communication between the regulatory and the substrate sites" evidence="9">
    <location>
        <position position="59"/>
    </location>
</feature>
<evidence type="ECO:0000256" key="2">
    <source>
        <dbReference type="ARBA" id="ARBA00022600"/>
    </source>
</evidence>
<dbReference type="InterPro" id="IPR023049">
    <property type="entry name" value="GlgC_bac"/>
</dbReference>
<dbReference type="InterPro" id="IPR005836">
    <property type="entry name" value="ADP_Glu_pyroP_CS"/>
</dbReference>
<evidence type="ECO:0000256" key="1">
    <source>
        <dbReference type="ARBA" id="ARBA00010443"/>
    </source>
</evidence>
<dbReference type="PROSITE" id="PS00808">
    <property type="entry name" value="ADP_GLC_PYROPHOSPH_1"/>
    <property type="match status" value="1"/>
</dbReference>
<dbReference type="InterPro" id="IPR029044">
    <property type="entry name" value="Nucleotide-diphossugar_trans"/>
</dbReference>
<dbReference type="NCBIfam" id="TIGR02091">
    <property type="entry name" value="glgC"/>
    <property type="match status" value="1"/>
</dbReference>
<dbReference type="SUPFAM" id="SSF51161">
    <property type="entry name" value="Trimeric LpxA-like enzymes"/>
    <property type="match status" value="1"/>
</dbReference>
<dbReference type="PANTHER" id="PTHR43523:SF2">
    <property type="entry name" value="GLUCOSE-1-PHOSPHATE ADENYLYLTRANSFERASE"/>
    <property type="match status" value="1"/>
</dbReference>
<dbReference type="OrthoDB" id="9801810at2"/>
<evidence type="ECO:0000313" key="12">
    <source>
        <dbReference type="EMBL" id="ANW99319.1"/>
    </source>
</evidence>
<feature type="binding site" evidence="9">
    <location>
        <position position="99"/>
    </location>
    <ligand>
        <name>alpha-D-glucose 1-phosphate</name>
        <dbReference type="ChEBI" id="CHEBI:58601"/>
    </ligand>
</feature>
<dbReference type="AlphaFoldDB" id="A0A1B1YEX8"/>
<dbReference type="PROSITE" id="PS00809">
    <property type="entry name" value="ADP_GLC_PYROPHOSPH_2"/>
    <property type="match status" value="1"/>
</dbReference>
<comment type="subunit">
    <text evidence="9">Homotetramer.</text>
</comment>
<feature type="binding site" evidence="9">
    <location>
        <position position="190"/>
    </location>
    <ligand>
        <name>alpha-D-glucose 1-phosphate</name>
        <dbReference type="ChEBI" id="CHEBI:58601"/>
    </ligand>
</feature>
<keyword evidence="6 9" id="KW-0067">ATP-binding</keyword>
<dbReference type="HAMAP" id="MF_00624">
    <property type="entry name" value="GlgC"/>
    <property type="match status" value="1"/>
</dbReference>
<evidence type="ECO:0000256" key="8">
    <source>
        <dbReference type="ARBA" id="ARBA00023277"/>
    </source>
</evidence>
<dbReference type="Pfam" id="PF00483">
    <property type="entry name" value="NTP_transferase"/>
    <property type="match status" value="1"/>
</dbReference>
<keyword evidence="5 9" id="KW-0547">Nucleotide-binding</keyword>
<feature type="domain" description="Glucose-1-phosphate adenylyltransferase/Bifunctional protein GlmU-like C-terminal hexapeptide" evidence="11">
    <location>
        <begin position="288"/>
        <end position="363"/>
    </location>
</feature>
<evidence type="ECO:0000256" key="9">
    <source>
        <dbReference type="HAMAP-Rule" id="MF_00624"/>
    </source>
</evidence>
<dbReference type="GO" id="GO:0005978">
    <property type="term" value="P:glycogen biosynthetic process"/>
    <property type="evidence" value="ECO:0007669"/>
    <property type="project" value="UniProtKB-UniRule"/>
</dbReference>
<comment type="pathway">
    <text evidence="9">Glycan biosynthesis; glycogen biosynthesis.</text>
</comment>
<dbReference type="Gene3D" id="2.160.10.10">
    <property type="entry name" value="Hexapeptide repeat proteins"/>
    <property type="match status" value="1"/>
</dbReference>
<dbReference type="GO" id="GO:0008878">
    <property type="term" value="F:glucose-1-phosphate adenylyltransferase activity"/>
    <property type="evidence" value="ECO:0007669"/>
    <property type="project" value="UniProtKB-UniRule"/>
</dbReference>
<evidence type="ECO:0000256" key="7">
    <source>
        <dbReference type="ARBA" id="ARBA00023056"/>
    </source>
</evidence>
<proteinExistence type="inferred from homology"/>
<evidence type="ECO:0000256" key="4">
    <source>
        <dbReference type="ARBA" id="ARBA00022695"/>
    </source>
</evidence>
<dbReference type="PROSITE" id="PS00810">
    <property type="entry name" value="ADP_GLC_PYROPHOSPH_3"/>
    <property type="match status" value="1"/>
</dbReference>
<evidence type="ECO:0000259" key="11">
    <source>
        <dbReference type="Pfam" id="PF24894"/>
    </source>
</evidence>
<evidence type="ECO:0000256" key="5">
    <source>
        <dbReference type="ARBA" id="ARBA00022741"/>
    </source>
</evidence>
<feature type="domain" description="Nucleotidyl transferase" evidence="10">
    <location>
        <begin position="7"/>
        <end position="258"/>
    </location>
</feature>
<evidence type="ECO:0000313" key="13">
    <source>
        <dbReference type="Proteomes" id="UP000092971"/>
    </source>
</evidence>
<dbReference type="InterPro" id="IPR011831">
    <property type="entry name" value="ADP-Glc_PPase"/>
</dbReference>